<keyword evidence="2 6" id="KW-0812">Transmembrane</keyword>
<dbReference type="GeneID" id="7271616"/>
<evidence type="ECO:0000256" key="6">
    <source>
        <dbReference type="SAM" id="Phobius"/>
    </source>
</evidence>
<name>B8GDT3_METPE</name>
<dbReference type="PROSITE" id="PS01005">
    <property type="entry name" value="FORMATE_NITRITE_TP_1"/>
    <property type="match status" value="1"/>
</dbReference>
<feature type="transmembrane region" description="Helical" evidence="6">
    <location>
        <begin position="264"/>
        <end position="286"/>
    </location>
</feature>
<reference evidence="7 8" key="1">
    <citation type="journal article" date="2015" name="Genome Announc.">
        <title>Complete Genome Sequence of Methanosphaerula palustris E1-9CT, a Hydrogenotrophic Methanogen Isolated from a Minerotrophic Fen Peatland.</title>
        <authorList>
            <person name="Cadillo-Quiroz H."/>
            <person name="Browne P."/>
            <person name="Kyrpides N."/>
            <person name="Woyke T."/>
            <person name="Goodwin L."/>
            <person name="Detter C."/>
            <person name="Yavitt J.B."/>
            <person name="Zinder S.H."/>
        </authorList>
    </citation>
    <scope>NUCLEOTIDE SEQUENCE [LARGE SCALE GENOMIC DNA]</scope>
    <source>
        <strain evidence="8">ATCC BAA-1556 / DSM 19958 / E1-9c</strain>
    </source>
</reference>
<dbReference type="RefSeq" id="WP_012618753.1">
    <property type="nucleotide sequence ID" value="NC_011832.1"/>
</dbReference>
<dbReference type="InterPro" id="IPR024002">
    <property type="entry name" value="For/NO2_transpt_CS"/>
</dbReference>
<keyword evidence="4 6" id="KW-0472">Membrane</keyword>
<keyword evidence="3 6" id="KW-1133">Transmembrane helix</keyword>
<comment type="similarity">
    <text evidence="5">Belongs to the FNT transporter (TC 1.A.16) family.</text>
</comment>
<organism evidence="7 8">
    <name type="scientific">Methanosphaerula palustris (strain ATCC BAA-1556 / DSM 19958 / E1-9c)</name>
    <dbReference type="NCBI Taxonomy" id="521011"/>
    <lineage>
        <taxon>Archaea</taxon>
        <taxon>Methanobacteriati</taxon>
        <taxon>Methanobacteriota</taxon>
        <taxon>Stenosarchaea group</taxon>
        <taxon>Methanomicrobia</taxon>
        <taxon>Methanomicrobiales</taxon>
        <taxon>Methanoregulaceae</taxon>
        <taxon>Methanosphaerula</taxon>
    </lineage>
</organism>
<evidence type="ECO:0000256" key="1">
    <source>
        <dbReference type="ARBA" id="ARBA00004141"/>
    </source>
</evidence>
<evidence type="ECO:0000256" key="2">
    <source>
        <dbReference type="ARBA" id="ARBA00022692"/>
    </source>
</evidence>
<feature type="transmembrane region" description="Helical" evidence="6">
    <location>
        <begin position="183"/>
        <end position="202"/>
    </location>
</feature>
<evidence type="ECO:0000256" key="3">
    <source>
        <dbReference type="ARBA" id="ARBA00022989"/>
    </source>
</evidence>
<feature type="transmembrane region" description="Helical" evidence="6">
    <location>
        <begin position="76"/>
        <end position="98"/>
    </location>
</feature>
<dbReference type="Gene3D" id="1.20.1080.10">
    <property type="entry name" value="Glycerol uptake facilitator protein"/>
    <property type="match status" value="1"/>
</dbReference>
<evidence type="ECO:0000256" key="5">
    <source>
        <dbReference type="ARBA" id="ARBA00049660"/>
    </source>
</evidence>
<dbReference type="InterPro" id="IPR000292">
    <property type="entry name" value="For/NO2_transpt"/>
</dbReference>
<proteinExistence type="inferred from homology"/>
<feature type="transmembrane region" description="Helical" evidence="6">
    <location>
        <begin position="37"/>
        <end position="56"/>
    </location>
</feature>
<dbReference type="HOGENOM" id="CLU_036896_3_0_2"/>
<feature type="transmembrane region" description="Helical" evidence="6">
    <location>
        <begin position="214"/>
        <end position="236"/>
    </location>
</feature>
<dbReference type="Pfam" id="PF01226">
    <property type="entry name" value="Form_Nir_trans"/>
    <property type="match status" value="1"/>
</dbReference>
<evidence type="ECO:0000313" key="8">
    <source>
        <dbReference type="Proteomes" id="UP000002457"/>
    </source>
</evidence>
<evidence type="ECO:0000256" key="4">
    <source>
        <dbReference type="ARBA" id="ARBA00023136"/>
    </source>
</evidence>
<accession>B8GDT3</accession>
<comment type="subcellular location">
    <subcellularLocation>
        <location evidence="1">Membrane</location>
        <topology evidence="1">Multi-pass membrane protein</topology>
    </subcellularLocation>
</comment>
<dbReference type="GO" id="GO:0015499">
    <property type="term" value="F:formate transmembrane transporter activity"/>
    <property type="evidence" value="ECO:0007669"/>
    <property type="project" value="TreeGrafter"/>
</dbReference>
<dbReference type="EMBL" id="CP001338">
    <property type="protein sequence ID" value="ACL17434.1"/>
    <property type="molecule type" value="Genomic_DNA"/>
</dbReference>
<dbReference type="InterPro" id="IPR023271">
    <property type="entry name" value="Aquaporin-like"/>
</dbReference>
<dbReference type="PANTHER" id="PTHR30520:SF6">
    <property type="entry name" value="FORMATE_NITRATE FAMILY TRANSPORTER (EUROFUNG)"/>
    <property type="match status" value="1"/>
</dbReference>
<dbReference type="OrthoDB" id="117182at2157"/>
<dbReference type="GO" id="GO:0005886">
    <property type="term" value="C:plasma membrane"/>
    <property type="evidence" value="ECO:0007669"/>
    <property type="project" value="TreeGrafter"/>
</dbReference>
<feature type="transmembrane region" description="Helical" evidence="6">
    <location>
        <begin position="119"/>
        <end position="142"/>
    </location>
</feature>
<dbReference type="PANTHER" id="PTHR30520">
    <property type="entry name" value="FORMATE TRANSPORTER-RELATED"/>
    <property type="match status" value="1"/>
</dbReference>
<gene>
    <name evidence="7" type="ordered locus">Mpal_2136</name>
</gene>
<protein>
    <submittedName>
        <fullName evidence="7">Formate/nitrite transporter</fullName>
    </submittedName>
</protein>
<keyword evidence="8" id="KW-1185">Reference proteome</keyword>
<dbReference type="Proteomes" id="UP000002457">
    <property type="component" value="Chromosome"/>
</dbReference>
<dbReference type="AlphaFoldDB" id="B8GDT3"/>
<dbReference type="KEGG" id="mpl:Mpal_2136"/>
<sequence length="295" mass="31026">MVFHPPVAIVAKAGDAGKYKVGLPAWNMVLRGFMSGAYIAMGAALATVCSTGIVAGKVATDAGFVNAGFAAPGIGQLILGAVFPVGLIITILCGAELFTGDAMLAPMAAFIHKVSWGNVLNLWLWVYIGNLLGSLVFAYIMAYGPFTTWDAAGTASITAFGTRAIAIATTKVSYVGAAGMWSLFLKAVGCNWLVNLAVLLGICADDLIGKFFGIWFPIMAFVSIGFEHCVANMYFIPAGLFTQSLVPSAASASLTWVTMWTNNIIVATLGNIVGGLLFVGILYWVAFRKEIQALK</sequence>
<evidence type="ECO:0000313" key="7">
    <source>
        <dbReference type="EMBL" id="ACL17434.1"/>
    </source>
</evidence>
<dbReference type="eggNOG" id="arCOG03454">
    <property type="taxonomic scope" value="Archaea"/>
</dbReference>
<dbReference type="STRING" id="521011.Mpal_2136"/>